<accession>A0A1D7QXK2</accession>
<dbReference type="CDD" id="cd01392">
    <property type="entry name" value="HTH_LacI"/>
    <property type="match status" value="1"/>
</dbReference>
<dbReference type="InterPro" id="IPR028082">
    <property type="entry name" value="Peripla_BP_I"/>
</dbReference>
<evidence type="ECO:0000256" key="2">
    <source>
        <dbReference type="ARBA" id="ARBA00023125"/>
    </source>
</evidence>
<dbReference type="RefSeq" id="WP_069365684.1">
    <property type="nucleotide sequence ID" value="NZ_CP012502.1"/>
</dbReference>
<feature type="domain" description="HTH lacI-type" evidence="4">
    <location>
        <begin position="2"/>
        <end position="56"/>
    </location>
</feature>
<dbReference type="InterPro" id="IPR046335">
    <property type="entry name" value="LacI/GalR-like_sensor"/>
</dbReference>
<dbReference type="PROSITE" id="PS50932">
    <property type="entry name" value="HTH_LACI_2"/>
    <property type="match status" value="1"/>
</dbReference>
<dbReference type="KEGG" id="bbev:BBEV_2394"/>
<dbReference type="SUPFAM" id="SSF47413">
    <property type="entry name" value="lambda repressor-like DNA-binding domains"/>
    <property type="match status" value="1"/>
</dbReference>
<sequence length="334" mass="37585">MATIKEIAKAAGVSHSTVSRALNHSPLIKEATRKRVQAIAAEMDFEVNQAARSLNQSISNTIGLVIPEFFGDMKSELFFASLIGKLIHTLQLQGFLIKIEYGGIEDQRVRRLARSKNVDGLILIQKDLPEEDFLVLKESRMPYVFLHYEPELFSTKDMNLVKTDHQYGGWLATSHLLTNGRRKLMTLTALDGISVEYQERTSGFLKALSEYREEQSGVIKTRLTFEDAYQKVFSSRKIQDGQINGLFAQTDIIALASIEAMKDLGIRVPEDISVIGYDNLEIGSYFKPYLTTVEQPVDALVAKGSDLLMRQIKEQGIFPEQQLIQPKLIVRSSV</sequence>
<dbReference type="EMBL" id="CP012502">
    <property type="protein sequence ID" value="AOM83735.1"/>
    <property type="molecule type" value="Genomic_DNA"/>
</dbReference>
<evidence type="ECO:0000256" key="1">
    <source>
        <dbReference type="ARBA" id="ARBA00023015"/>
    </source>
</evidence>
<protein>
    <submittedName>
        <fullName evidence="5">Transcriptional regulator of maltose utilization, LacI family</fullName>
    </submittedName>
</protein>
<keyword evidence="6" id="KW-1185">Reference proteome</keyword>
<name>A0A1D7QXK2_9BACI</name>
<dbReference type="GO" id="GO:0003700">
    <property type="term" value="F:DNA-binding transcription factor activity"/>
    <property type="evidence" value="ECO:0007669"/>
    <property type="project" value="TreeGrafter"/>
</dbReference>
<dbReference type="PRINTS" id="PR00036">
    <property type="entry name" value="HTHLACI"/>
</dbReference>
<dbReference type="OrthoDB" id="9775106at2"/>
<dbReference type="GO" id="GO:0000976">
    <property type="term" value="F:transcription cis-regulatory region binding"/>
    <property type="evidence" value="ECO:0007669"/>
    <property type="project" value="TreeGrafter"/>
</dbReference>
<dbReference type="STRING" id="632773.BBEV_2394"/>
<dbReference type="Gene3D" id="3.40.50.2300">
    <property type="match status" value="2"/>
</dbReference>
<keyword evidence="2" id="KW-0238">DNA-binding</keyword>
<keyword evidence="1" id="KW-0805">Transcription regulation</keyword>
<dbReference type="PANTHER" id="PTHR30146">
    <property type="entry name" value="LACI-RELATED TRANSCRIPTIONAL REPRESSOR"/>
    <property type="match status" value="1"/>
</dbReference>
<dbReference type="Gene3D" id="1.10.260.40">
    <property type="entry name" value="lambda repressor-like DNA-binding domains"/>
    <property type="match status" value="1"/>
</dbReference>
<reference evidence="5 6" key="1">
    <citation type="submission" date="2015-08" db="EMBL/GenBank/DDBJ databases">
        <title>The complete genome sequence of Bacillus beveridgei MLTeJB.</title>
        <authorList>
            <person name="Hanson T.E."/>
            <person name="Mesa C."/>
            <person name="Basesman S.M."/>
            <person name="Oremland R.S."/>
        </authorList>
    </citation>
    <scope>NUCLEOTIDE SEQUENCE [LARGE SCALE GENOMIC DNA]</scope>
    <source>
        <strain evidence="5 6">MLTeJB</strain>
    </source>
</reference>
<dbReference type="Proteomes" id="UP000094463">
    <property type="component" value="Chromosome"/>
</dbReference>
<organism evidence="5 6">
    <name type="scientific">Salisediminibacterium beveridgei</name>
    <dbReference type="NCBI Taxonomy" id="632773"/>
    <lineage>
        <taxon>Bacteria</taxon>
        <taxon>Bacillati</taxon>
        <taxon>Bacillota</taxon>
        <taxon>Bacilli</taxon>
        <taxon>Bacillales</taxon>
        <taxon>Bacillaceae</taxon>
        <taxon>Salisediminibacterium</taxon>
    </lineage>
</organism>
<keyword evidence="3" id="KW-0804">Transcription</keyword>
<proteinExistence type="predicted"/>
<dbReference type="Pfam" id="PF13377">
    <property type="entry name" value="Peripla_BP_3"/>
    <property type="match status" value="1"/>
</dbReference>
<dbReference type="Pfam" id="PF00356">
    <property type="entry name" value="LacI"/>
    <property type="match status" value="1"/>
</dbReference>
<dbReference type="InterPro" id="IPR010982">
    <property type="entry name" value="Lambda_DNA-bd_dom_sf"/>
</dbReference>
<evidence type="ECO:0000256" key="3">
    <source>
        <dbReference type="ARBA" id="ARBA00023163"/>
    </source>
</evidence>
<dbReference type="CDD" id="cd06267">
    <property type="entry name" value="PBP1_LacI_sugar_binding-like"/>
    <property type="match status" value="1"/>
</dbReference>
<dbReference type="SUPFAM" id="SSF53822">
    <property type="entry name" value="Periplasmic binding protein-like I"/>
    <property type="match status" value="1"/>
</dbReference>
<gene>
    <name evidence="5" type="ORF">BBEV_2394</name>
</gene>
<dbReference type="SMART" id="SM00354">
    <property type="entry name" value="HTH_LACI"/>
    <property type="match status" value="1"/>
</dbReference>
<evidence type="ECO:0000313" key="6">
    <source>
        <dbReference type="Proteomes" id="UP000094463"/>
    </source>
</evidence>
<evidence type="ECO:0000313" key="5">
    <source>
        <dbReference type="EMBL" id="AOM83735.1"/>
    </source>
</evidence>
<dbReference type="PROSITE" id="PS00356">
    <property type="entry name" value="HTH_LACI_1"/>
    <property type="match status" value="1"/>
</dbReference>
<evidence type="ECO:0000259" key="4">
    <source>
        <dbReference type="PROSITE" id="PS50932"/>
    </source>
</evidence>
<dbReference type="InterPro" id="IPR000843">
    <property type="entry name" value="HTH_LacI"/>
</dbReference>
<dbReference type="PANTHER" id="PTHR30146:SF120">
    <property type="entry name" value="ALANINE RACEMASE"/>
    <property type="match status" value="1"/>
</dbReference>
<dbReference type="AlphaFoldDB" id="A0A1D7QXK2"/>